<keyword evidence="6" id="KW-1185">Reference proteome</keyword>
<dbReference type="SUPFAM" id="SSF53822">
    <property type="entry name" value="Periplasmic binding protein-like I"/>
    <property type="match status" value="1"/>
</dbReference>
<keyword evidence="3" id="KW-0732">Signal</keyword>
<evidence type="ECO:0000313" key="6">
    <source>
        <dbReference type="Proteomes" id="UP000316798"/>
    </source>
</evidence>
<dbReference type="PROSITE" id="PS00356">
    <property type="entry name" value="HTH_LACI_1"/>
    <property type="match status" value="1"/>
</dbReference>
<evidence type="ECO:0000259" key="4">
    <source>
        <dbReference type="PROSITE" id="PS50932"/>
    </source>
</evidence>
<dbReference type="EMBL" id="CP035503">
    <property type="protein sequence ID" value="QDL38078.1"/>
    <property type="molecule type" value="Genomic_DNA"/>
</dbReference>
<evidence type="ECO:0000256" key="1">
    <source>
        <dbReference type="ARBA" id="ARBA00004196"/>
    </source>
</evidence>
<dbReference type="InterPro" id="IPR028082">
    <property type="entry name" value="Peripla_BP_I"/>
</dbReference>
<dbReference type="GO" id="GO:0030313">
    <property type="term" value="C:cell envelope"/>
    <property type="evidence" value="ECO:0007669"/>
    <property type="project" value="UniProtKB-SubCell"/>
</dbReference>
<name>A0A515DCD4_9BURK</name>
<gene>
    <name evidence="5" type="ORF">EUB48_12880</name>
</gene>
<dbReference type="GO" id="GO:0003677">
    <property type="term" value="F:DNA binding"/>
    <property type="evidence" value="ECO:0007669"/>
    <property type="project" value="UniProtKB-KW"/>
</dbReference>
<dbReference type="PANTHER" id="PTHR46847">
    <property type="entry name" value="D-ALLOSE-BINDING PERIPLASMIC PROTEIN-RELATED"/>
    <property type="match status" value="1"/>
</dbReference>
<dbReference type="SMART" id="SM00354">
    <property type="entry name" value="HTH_LACI"/>
    <property type="match status" value="1"/>
</dbReference>
<reference evidence="5 6" key="1">
    <citation type="submission" date="2019-01" db="EMBL/GenBank/DDBJ databases">
        <title>Genomic insights into a novel species Rhodoferax sp.</title>
        <authorList>
            <person name="Jin L."/>
        </authorList>
    </citation>
    <scope>NUCLEOTIDE SEQUENCE [LARGE SCALE GENOMIC DNA]</scope>
    <source>
        <strain evidence="5 6">CHu59-6-5</strain>
    </source>
</reference>
<dbReference type="Pfam" id="PF13407">
    <property type="entry name" value="Peripla_BP_4"/>
    <property type="match status" value="1"/>
</dbReference>
<feature type="domain" description="HTH lacI-type" evidence="4">
    <location>
        <begin position="15"/>
        <end position="60"/>
    </location>
</feature>
<dbReference type="CDD" id="cd01392">
    <property type="entry name" value="HTH_LacI"/>
    <property type="match status" value="1"/>
</dbReference>
<dbReference type="CDD" id="cd06307">
    <property type="entry name" value="PBP1_sugar_binding"/>
    <property type="match status" value="1"/>
</dbReference>
<dbReference type="PROSITE" id="PS50932">
    <property type="entry name" value="HTH_LACI_2"/>
    <property type="match status" value="1"/>
</dbReference>
<dbReference type="Gene3D" id="3.40.50.2300">
    <property type="match status" value="2"/>
</dbReference>
<dbReference type="Proteomes" id="UP000316798">
    <property type="component" value="Chromosome"/>
</dbReference>
<dbReference type="OrthoDB" id="9805774at2"/>
<dbReference type="Gene3D" id="1.10.260.40">
    <property type="entry name" value="lambda repressor-like DNA-binding domains"/>
    <property type="match status" value="1"/>
</dbReference>
<keyword evidence="5" id="KW-0238">DNA-binding</keyword>
<dbReference type="KEGG" id="rhf:EUB48_12880"/>
<sequence>MSVNPNVMKGVLQRATVADIAKVAKVSTATVDRVLNRRPGVRDATAQRVLKAAAALDYLPETGLYAALAAPPMRLTFLLPDGSNRYLRMLGDTVGYSQEHLLPFNVKCRTEQFESFNPQQLAASLLRMGQRSDGIAFMALEHPAVREAVSVLAEKGVLTITLISDLTGSRRAGYVGLDNRAAGRTAGYLVGRFIGPGARSGKVALIAGSRSYSAHEEREAGFLHVIEEMFPALQVVGLREGQDDAQKNYEQTRTLLEQHPDLAGIYNIGGASDGVARALKEMGREHKVVFIGHGLTPDTRAMLIDGSMDAVITQSPQTAMMSCVRMFTNLRDKRDLMSGVDAVRSQVIFRENLP</sequence>
<dbReference type="InterPro" id="IPR000843">
    <property type="entry name" value="HTH_LacI"/>
</dbReference>
<evidence type="ECO:0000313" key="5">
    <source>
        <dbReference type="EMBL" id="QDL38078.1"/>
    </source>
</evidence>
<dbReference type="GO" id="GO:0006355">
    <property type="term" value="P:regulation of DNA-templated transcription"/>
    <property type="evidence" value="ECO:0007669"/>
    <property type="project" value="InterPro"/>
</dbReference>
<dbReference type="RefSeq" id="WP_142819501.1">
    <property type="nucleotide sequence ID" value="NZ_CP035503.1"/>
</dbReference>
<evidence type="ECO:0000256" key="2">
    <source>
        <dbReference type="ARBA" id="ARBA00007639"/>
    </source>
</evidence>
<dbReference type="InterPro" id="IPR025997">
    <property type="entry name" value="SBP_2_dom"/>
</dbReference>
<evidence type="ECO:0000256" key="3">
    <source>
        <dbReference type="ARBA" id="ARBA00022729"/>
    </source>
</evidence>
<protein>
    <submittedName>
        <fullName evidence="5">LacI family DNA-binding transcriptional regulator</fullName>
    </submittedName>
</protein>
<dbReference type="PANTHER" id="PTHR46847:SF1">
    <property type="entry name" value="D-ALLOSE-BINDING PERIPLASMIC PROTEIN-RELATED"/>
    <property type="match status" value="1"/>
</dbReference>
<organism evidence="5 6">
    <name type="scientific">Rhodoferax sediminis</name>
    <dbReference type="NCBI Taxonomy" id="2509614"/>
    <lineage>
        <taxon>Bacteria</taxon>
        <taxon>Pseudomonadati</taxon>
        <taxon>Pseudomonadota</taxon>
        <taxon>Betaproteobacteria</taxon>
        <taxon>Burkholderiales</taxon>
        <taxon>Comamonadaceae</taxon>
        <taxon>Rhodoferax</taxon>
    </lineage>
</organism>
<dbReference type="SUPFAM" id="SSF47413">
    <property type="entry name" value="lambda repressor-like DNA-binding domains"/>
    <property type="match status" value="1"/>
</dbReference>
<proteinExistence type="inferred from homology"/>
<dbReference type="Pfam" id="PF00356">
    <property type="entry name" value="LacI"/>
    <property type="match status" value="1"/>
</dbReference>
<dbReference type="GO" id="GO:0030246">
    <property type="term" value="F:carbohydrate binding"/>
    <property type="evidence" value="ECO:0007669"/>
    <property type="project" value="UniProtKB-ARBA"/>
</dbReference>
<accession>A0A515DCD4</accession>
<dbReference type="InterPro" id="IPR010982">
    <property type="entry name" value="Lambda_DNA-bd_dom_sf"/>
</dbReference>
<dbReference type="AlphaFoldDB" id="A0A515DCD4"/>
<comment type="subcellular location">
    <subcellularLocation>
        <location evidence="1">Cell envelope</location>
    </subcellularLocation>
</comment>
<comment type="similarity">
    <text evidence="2">Belongs to the bacterial solute-binding protein 2 family.</text>
</comment>